<reference evidence="1 2" key="2">
    <citation type="journal article" date="2009" name="PLoS ONE">
        <title>An integrated genetic and cytogenetic map of the cucumber genome.</title>
        <authorList>
            <person name="Ren Y."/>
            <person name="Zhang Z."/>
            <person name="Liu J."/>
            <person name="Staub J.E."/>
            <person name="Han Y."/>
            <person name="Cheng Z."/>
            <person name="Li X."/>
            <person name="Lu J."/>
            <person name="Miao H."/>
            <person name="Kang H."/>
            <person name="Xie B."/>
            <person name="Gu X."/>
            <person name="Wang X."/>
            <person name="Du Y."/>
            <person name="Jin W."/>
            <person name="Huang S."/>
        </authorList>
    </citation>
    <scope>NUCLEOTIDE SEQUENCE [LARGE SCALE GENOMIC DNA]</scope>
    <source>
        <strain evidence="2">cv. 9930</strain>
    </source>
</reference>
<evidence type="ECO:0000313" key="1">
    <source>
        <dbReference type="EMBL" id="KGN43467.1"/>
    </source>
</evidence>
<keyword evidence="2" id="KW-1185">Reference proteome</keyword>
<dbReference type="AlphaFoldDB" id="A0A0A0K5B7"/>
<reference evidence="1 2" key="4">
    <citation type="journal article" date="2011" name="BMC Genomics">
        <title>RNA-Seq improves annotation of protein-coding genes in the cucumber genome.</title>
        <authorList>
            <person name="Li Z."/>
            <person name="Zhang Z."/>
            <person name="Yan P."/>
            <person name="Huang S."/>
            <person name="Fei Z."/>
            <person name="Lin K."/>
        </authorList>
    </citation>
    <scope>NUCLEOTIDE SEQUENCE [LARGE SCALE GENOMIC DNA]</scope>
    <source>
        <strain evidence="2">cv. 9930</strain>
    </source>
</reference>
<name>A0A0A0K5B7_CUCSA</name>
<dbReference type="Proteomes" id="UP000029981">
    <property type="component" value="Chromosome 7"/>
</dbReference>
<reference evidence="1 2" key="1">
    <citation type="journal article" date="2009" name="Nat. Genet.">
        <title>The genome of the cucumber, Cucumis sativus L.</title>
        <authorList>
            <person name="Huang S."/>
            <person name="Li R."/>
            <person name="Zhang Z."/>
            <person name="Li L."/>
            <person name="Gu X."/>
            <person name="Fan W."/>
            <person name="Lucas W.J."/>
            <person name="Wang X."/>
            <person name="Xie B."/>
            <person name="Ni P."/>
            <person name="Ren Y."/>
            <person name="Zhu H."/>
            <person name="Li J."/>
            <person name="Lin K."/>
            <person name="Jin W."/>
            <person name="Fei Z."/>
            <person name="Li G."/>
            <person name="Staub J."/>
            <person name="Kilian A."/>
            <person name="van der Vossen E.A."/>
            <person name="Wu Y."/>
            <person name="Guo J."/>
            <person name="He J."/>
            <person name="Jia Z."/>
            <person name="Ren Y."/>
            <person name="Tian G."/>
            <person name="Lu Y."/>
            <person name="Ruan J."/>
            <person name="Qian W."/>
            <person name="Wang M."/>
            <person name="Huang Q."/>
            <person name="Li B."/>
            <person name="Xuan Z."/>
            <person name="Cao J."/>
            <person name="Asan"/>
            <person name="Wu Z."/>
            <person name="Zhang J."/>
            <person name="Cai Q."/>
            <person name="Bai Y."/>
            <person name="Zhao B."/>
            <person name="Han Y."/>
            <person name="Li Y."/>
            <person name="Li X."/>
            <person name="Wang S."/>
            <person name="Shi Q."/>
            <person name="Liu S."/>
            <person name="Cho W.K."/>
            <person name="Kim J.Y."/>
            <person name="Xu Y."/>
            <person name="Heller-Uszynska K."/>
            <person name="Miao H."/>
            <person name="Cheng Z."/>
            <person name="Zhang S."/>
            <person name="Wu J."/>
            <person name="Yang Y."/>
            <person name="Kang H."/>
            <person name="Li M."/>
            <person name="Liang H."/>
            <person name="Ren X."/>
            <person name="Shi Z."/>
            <person name="Wen M."/>
            <person name="Jian M."/>
            <person name="Yang H."/>
            <person name="Zhang G."/>
            <person name="Yang Z."/>
            <person name="Chen R."/>
            <person name="Liu S."/>
            <person name="Li J."/>
            <person name="Ma L."/>
            <person name="Liu H."/>
            <person name="Zhou Y."/>
            <person name="Zhao J."/>
            <person name="Fang X."/>
            <person name="Li G."/>
            <person name="Fang L."/>
            <person name="Li Y."/>
            <person name="Liu D."/>
            <person name="Zheng H."/>
            <person name="Zhang Y."/>
            <person name="Qin N."/>
            <person name="Li Z."/>
            <person name="Yang G."/>
            <person name="Yang S."/>
            <person name="Bolund L."/>
            <person name="Kristiansen K."/>
            <person name="Zheng H."/>
            <person name="Li S."/>
            <person name="Zhang X."/>
            <person name="Yang H."/>
            <person name="Wang J."/>
            <person name="Sun R."/>
            <person name="Zhang B."/>
            <person name="Jiang S."/>
            <person name="Wang J."/>
            <person name="Du Y."/>
            <person name="Li S."/>
        </authorList>
    </citation>
    <scope>NUCLEOTIDE SEQUENCE [LARGE SCALE GENOMIC DNA]</scope>
    <source>
        <strain evidence="2">cv. 9930</strain>
    </source>
</reference>
<accession>A0A0A0K5B7</accession>
<dbReference type="Gramene" id="KGN43467">
    <property type="protein sequence ID" value="KGN43467"/>
    <property type="gene ID" value="Csa_7G038180"/>
</dbReference>
<gene>
    <name evidence="1" type="ORF">Csa_7G038180</name>
</gene>
<dbReference type="KEGG" id="csv:105436073"/>
<proteinExistence type="predicted"/>
<evidence type="ECO:0000313" key="2">
    <source>
        <dbReference type="Proteomes" id="UP000029981"/>
    </source>
</evidence>
<dbReference type="EMBL" id="CM002928">
    <property type="protein sequence ID" value="KGN43467.1"/>
    <property type="molecule type" value="Genomic_DNA"/>
</dbReference>
<sequence>MTILNILVRGCRGDDENLSVEGGVFRDGVGSPLDGNLYGKLYGNLRKCFMGCDASFVEAFDYYSSLPYLGFLAISRIVGVCRTADIGWFLRPRCVTGFAAILLWDVWNYGNVVKRCGFEPDRDALLRRIFFTLEGRWGSIFA</sequence>
<protein>
    <submittedName>
        <fullName evidence="1">Uncharacterized protein</fullName>
    </submittedName>
</protein>
<reference evidence="1 2" key="3">
    <citation type="journal article" date="2010" name="BMC Genomics">
        <title>Transcriptome sequencing and comparative analysis of cucumber flowers with different sex types.</title>
        <authorList>
            <person name="Guo S."/>
            <person name="Zheng Y."/>
            <person name="Joung J.G."/>
            <person name="Liu S."/>
            <person name="Zhang Z."/>
            <person name="Crasta O.R."/>
            <person name="Sobral B.W."/>
            <person name="Xu Y."/>
            <person name="Huang S."/>
            <person name="Fei Z."/>
        </authorList>
    </citation>
    <scope>NUCLEOTIDE SEQUENCE [LARGE SCALE GENOMIC DNA]</scope>
    <source>
        <strain evidence="2">cv. 9930</strain>
    </source>
</reference>
<organism evidence="1 2">
    <name type="scientific">Cucumis sativus</name>
    <name type="common">Cucumber</name>
    <dbReference type="NCBI Taxonomy" id="3659"/>
    <lineage>
        <taxon>Eukaryota</taxon>
        <taxon>Viridiplantae</taxon>
        <taxon>Streptophyta</taxon>
        <taxon>Embryophyta</taxon>
        <taxon>Tracheophyta</taxon>
        <taxon>Spermatophyta</taxon>
        <taxon>Magnoliopsida</taxon>
        <taxon>eudicotyledons</taxon>
        <taxon>Gunneridae</taxon>
        <taxon>Pentapetalae</taxon>
        <taxon>rosids</taxon>
        <taxon>fabids</taxon>
        <taxon>Cucurbitales</taxon>
        <taxon>Cucurbitaceae</taxon>
        <taxon>Benincaseae</taxon>
        <taxon>Cucumis</taxon>
    </lineage>
</organism>